<feature type="domain" description="Btz" evidence="14">
    <location>
        <begin position="37"/>
        <end position="91"/>
    </location>
</feature>
<evidence type="ECO:0000256" key="1">
    <source>
        <dbReference type="ARBA" id="ARBA00004123"/>
    </source>
</evidence>
<proteinExistence type="inferred from homology"/>
<evidence type="ECO:0000256" key="13">
    <source>
        <dbReference type="SAM" id="MobiDB-lite"/>
    </source>
</evidence>
<feature type="compositionally biased region" description="Acidic residues" evidence="13">
    <location>
        <begin position="7"/>
        <end position="45"/>
    </location>
</feature>
<evidence type="ECO:0000313" key="16">
    <source>
        <dbReference type="Proteomes" id="UP000278143"/>
    </source>
</evidence>
<keyword evidence="9" id="KW-0694">RNA-binding</keyword>
<evidence type="ECO:0000256" key="11">
    <source>
        <dbReference type="ARBA" id="ARBA00023187"/>
    </source>
</evidence>
<dbReference type="GO" id="GO:0008380">
    <property type="term" value="P:RNA splicing"/>
    <property type="evidence" value="ECO:0007669"/>
    <property type="project" value="UniProtKB-KW"/>
</dbReference>
<keyword evidence="12" id="KW-0539">Nucleus</keyword>
<dbReference type="OrthoDB" id="3361414at2759"/>
<evidence type="ECO:0000256" key="9">
    <source>
        <dbReference type="ARBA" id="ARBA00022884"/>
    </source>
</evidence>
<keyword evidence="4" id="KW-0813">Transport</keyword>
<dbReference type="GO" id="GO:0003729">
    <property type="term" value="F:mRNA binding"/>
    <property type="evidence" value="ECO:0007669"/>
    <property type="project" value="InterPro"/>
</dbReference>
<keyword evidence="11" id="KW-0508">mRNA splicing</keyword>
<dbReference type="Pfam" id="PF09405">
    <property type="entry name" value="Btz"/>
    <property type="match status" value="1"/>
</dbReference>
<dbReference type="EMBL" id="KZ990387">
    <property type="protein sequence ID" value="RKP24197.1"/>
    <property type="molecule type" value="Genomic_DNA"/>
</dbReference>
<feature type="compositionally biased region" description="Low complexity" evidence="13">
    <location>
        <begin position="384"/>
        <end position="399"/>
    </location>
</feature>
<keyword evidence="8" id="KW-0810">Translation regulation</keyword>
<dbReference type="GO" id="GO:0006417">
    <property type="term" value="P:regulation of translation"/>
    <property type="evidence" value="ECO:0007669"/>
    <property type="project" value="UniProtKB-KW"/>
</dbReference>
<dbReference type="GO" id="GO:0006397">
    <property type="term" value="P:mRNA processing"/>
    <property type="evidence" value="ECO:0007669"/>
    <property type="project" value="UniProtKB-KW"/>
</dbReference>
<comment type="subcellular location">
    <subcellularLocation>
        <location evidence="2">Cytoplasm</location>
    </subcellularLocation>
    <subcellularLocation>
        <location evidence="1">Nucleus</location>
    </subcellularLocation>
</comment>
<keyword evidence="16" id="KW-1185">Reference proteome</keyword>
<evidence type="ECO:0000256" key="7">
    <source>
        <dbReference type="ARBA" id="ARBA00022816"/>
    </source>
</evidence>
<keyword evidence="7" id="KW-0509">mRNA transport</keyword>
<accession>A0A4P9YW07</accession>
<gene>
    <name evidence="15" type="ORF">SYNPS1DRAFT_23713</name>
</gene>
<feature type="compositionally biased region" description="Basic and acidic residues" evidence="13">
    <location>
        <begin position="171"/>
        <end position="187"/>
    </location>
</feature>
<organism evidence="15 16">
    <name type="scientific">Syncephalis pseudoplumigaleata</name>
    <dbReference type="NCBI Taxonomy" id="1712513"/>
    <lineage>
        <taxon>Eukaryota</taxon>
        <taxon>Fungi</taxon>
        <taxon>Fungi incertae sedis</taxon>
        <taxon>Zoopagomycota</taxon>
        <taxon>Zoopagomycotina</taxon>
        <taxon>Zoopagomycetes</taxon>
        <taxon>Zoopagales</taxon>
        <taxon>Piptocephalidaceae</taxon>
        <taxon>Syncephalis</taxon>
    </lineage>
</organism>
<evidence type="ECO:0000259" key="14">
    <source>
        <dbReference type="Pfam" id="PF09405"/>
    </source>
</evidence>
<evidence type="ECO:0000256" key="2">
    <source>
        <dbReference type="ARBA" id="ARBA00004496"/>
    </source>
</evidence>
<evidence type="ECO:0000313" key="15">
    <source>
        <dbReference type="EMBL" id="RKP24197.1"/>
    </source>
</evidence>
<comment type="similarity">
    <text evidence="3">Belongs to the CASC3 family.</text>
</comment>
<evidence type="ECO:0000256" key="3">
    <source>
        <dbReference type="ARBA" id="ARBA00009548"/>
    </source>
</evidence>
<evidence type="ECO:0000256" key="4">
    <source>
        <dbReference type="ARBA" id="ARBA00022448"/>
    </source>
</evidence>
<dbReference type="GO" id="GO:0005737">
    <property type="term" value="C:cytoplasm"/>
    <property type="evidence" value="ECO:0007669"/>
    <property type="project" value="UniProtKB-SubCell"/>
</dbReference>
<dbReference type="GO" id="GO:0035145">
    <property type="term" value="C:exon-exon junction complex"/>
    <property type="evidence" value="ECO:0007669"/>
    <property type="project" value="InterPro"/>
</dbReference>
<dbReference type="InterPro" id="IPR018545">
    <property type="entry name" value="Btz_dom"/>
</dbReference>
<keyword evidence="6" id="KW-0507">mRNA processing</keyword>
<feature type="region of interest" description="Disordered" evidence="13">
    <location>
        <begin position="1"/>
        <end position="58"/>
    </location>
</feature>
<keyword evidence="5" id="KW-0963">Cytoplasm</keyword>
<evidence type="ECO:0000256" key="6">
    <source>
        <dbReference type="ARBA" id="ARBA00022664"/>
    </source>
</evidence>
<dbReference type="AlphaFoldDB" id="A0A4P9YW07"/>
<evidence type="ECO:0000256" key="10">
    <source>
        <dbReference type="ARBA" id="ARBA00023161"/>
    </source>
</evidence>
<dbReference type="GO" id="GO:0051028">
    <property type="term" value="P:mRNA transport"/>
    <property type="evidence" value="ECO:0007669"/>
    <property type="project" value="UniProtKB-KW"/>
</dbReference>
<evidence type="ECO:0000256" key="8">
    <source>
        <dbReference type="ARBA" id="ARBA00022845"/>
    </source>
</evidence>
<protein>
    <recommendedName>
        <fullName evidence="14">Btz domain-containing protein</fullName>
    </recommendedName>
</protein>
<sequence>MQIPTNEDGDTEEDEEDIEGTKDEEDEDEDEEEIGTSTTEEDEASEAASAEAAYEERQKVRNEYRQRLVDDPSFVPHIGSFWGHDDRFMPAGLRNRRMLVLVLLCVALDGVGHSADVAGAQLLGVAVGPPAKGRQIQFGNVVNVTLSGTPPATSQQKGTTKFSTHSLAADAKPEEASAVASEKDARDRREIATQTLDGIGTGAAAHVAMTHPPGPTAEAVANAGMAAAAANAVQTTKLAGKSAITAATAQHPQQHQQHQHPYHHHAAMTMVNAADIAGGAGAANAAVATSTANTTSPVVYLYTTPSGLTIPITEGGSYPMLAQHGPPPMHGHHLAHHPMSLPHHRPSAQAPVPLPQPILVQTANGLVVPVTPVSAGGAAGSGGNAATAGNPSAGGYYPR</sequence>
<evidence type="ECO:0000256" key="5">
    <source>
        <dbReference type="ARBA" id="ARBA00022490"/>
    </source>
</evidence>
<reference evidence="16" key="1">
    <citation type="journal article" date="2018" name="Nat. Microbiol.">
        <title>Leveraging single-cell genomics to expand the fungal tree of life.</title>
        <authorList>
            <person name="Ahrendt S.R."/>
            <person name="Quandt C.A."/>
            <person name="Ciobanu D."/>
            <person name="Clum A."/>
            <person name="Salamov A."/>
            <person name="Andreopoulos B."/>
            <person name="Cheng J.F."/>
            <person name="Woyke T."/>
            <person name="Pelin A."/>
            <person name="Henrissat B."/>
            <person name="Reynolds N.K."/>
            <person name="Benny G.L."/>
            <person name="Smith M.E."/>
            <person name="James T.Y."/>
            <person name="Grigoriev I.V."/>
        </authorList>
    </citation>
    <scope>NUCLEOTIDE SEQUENCE [LARGE SCALE GENOMIC DNA]</scope>
    <source>
        <strain evidence="16">Benny S71-1</strain>
    </source>
</reference>
<keyword evidence="10" id="KW-0866">Nonsense-mediated mRNA decay</keyword>
<name>A0A4P9YW07_9FUNG</name>
<feature type="compositionally biased region" description="Polar residues" evidence="13">
    <location>
        <begin position="148"/>
        <end position="166"/>
    </location>
</feature>
<feature type="region of interest" description="Disordered" evidence="13">
    <location>
        <begin position="376"/>
        <end position="399"/>
    </location>
</feature>
<feature type="region of interest" description="Disordered" evidence="13">
    <location>
        <begin position="148"/>
        <end position="187"/>
    </location>
</feature>
<dbReference type="GO" id="GO:0000184">
    <property type="term" value="P:nuclear-transcribed mRNA catabolic process, nonsense-mediated decay"/>
    <property type="evidence" value="ECO:0007669"/>
    <property type="project" value="UniProtKB-KW"/>
</dbReference>
<dbReference type="Proteomes" id="UP000278143">
    <property type="component" value="Unassembled WGS sequence"/>
</dbReference>
<evidence type="ECO:0000256" key="12">
    <source>
        <dbReference type="ARBA" id="ARBA00023242"/>
    </source>
</evidence>